<keyword evidence="2" id="KW-1185">Reference proteome</keyword>
<reference evidence="3" key="1">
    <citation type="submission" date="2025-08" db="UniProtKB">
        <authorList>
            <consortium name="RefSeq"/>
        </authorList>
    </citation>
    <scope>IDENTIFICATION</scope>
    <source>
        <tissue evidence="3">Testes</tissue>
    </source>
</reference>
<accession>A0ABM0GU54</accession>
<feature type="domain" description="DUF4440" evidence="1">
    <location>
        <begin position="7"/>
        <end position="115"/>
    </location>
</feature>
<dbReference type="PANTHER" id="PTHR31664">
    <property type="entry name" value="PROTEIN CBG16427"/>
    <property type="match status" value="1"/>
</dbReference>
<evidence type="ECO:0000259" key="1">
    <source>
        <dbReference type="Pfam" id="PF14534"/>
    </source>
</evidence>
<dbReference type="Gene3D" id="3.10.450.50">
    <property type="match status" value="1"/>
</dbReference>
<name>A0ABM0GU54_SACKO</name>
<dbReference type="InterPro" id="IPR027843">
    <property type="entry name" value="DUF4440"/>
</dbReference>
<evidence type="ECO:0000313" key="2">
    <source>
        <dbReference type="Proteomes" id="UP000694865"/>
    </source>
</evidence>
<dbReference type="Pfam" id="PF14534">
    <property type="entry name" value="DUF4440"/>
    <property type="match status" value="1"/>
</dbReference>
<dbReference type="RefSeq" id="XP_002737418.1">
    <property type="nucleotide sequence ID" value="XM_002737372.2"/>
</dbReference>
<organism evidence="2 3">
    <name type="scientific">Saccoglossus kowalevskii</name>
    <name type="common">Acorn worm</name>
    <dbReference type="NCBI Taxonomy" id="10224"/>
    <lineage>
        <taxon>Eukaryota</taxon>
        <taxon>Metazoa</taxon>
        <taxon>Hemichordata</taxon>
        <taxon>Enteropneusta</taxon>
        <taxon>Harrimaniidae</taxon>
        <taxon>Saccoglossus</taxon>
    </lineage>
</organism>
<dbReference type="GeneID" id="100367886"/>
<evidence type="ECO:0000313" key="3">
    <source>
        <dbReference type="RefSeq" id="XP_002737418.1"/>
    </source>
</evidence>
<protein>
    <submittedName>
        <fullName evidence="3">Uncharacterized protein LOC100367886</fullName>
    </submittedName>
</protein>
<dbReference type="SUPFAM" id="SSF54427">
    <property type="entry name" value="NTF2-like"/>
    <property type="match status" value="1"/>
</dbReference>
<sequence length="124" mass="13830">MSIKSVIEANNARFGEMYKAGDMKALATELYHEDCKFMPSGSETKIGQKDVAKELEGMKAAGISGMKLTAEEIGGIENDTAYDRGQYFLYKDDGSEMGVGKYLVIWKKVDGKYRVYLDIFNSNN</sequence>
<dbReference type="Proteomes" id="UP000694865">
    <property type="component" value="Unplaced"/>
</dbReference>
<dbReference type="PANTHER" id="PTHR31664:SF8">
    <property type="entry name" value="DUF4440 DOMAIN-CONTAINING PROTEIN"/>
    <property type="match status" value="1"/>
</dbReference>
<gene>
    <name evidence="3" type="primary">LOC100367886</name>
</gene>
<dbReference type="InterPro" id="IPR032710">
    <property type="entry name" value="NTF2-like_dom_sf"/>
</dbReference>
<proteinExistence type="predicted"/>